<keyword evidence="6" id="KW-1210">Necrosis</keyword>
<keyword evidence="10" id="KW-0694">RNA-binding</keyword>
<dbReference type="PROSITE" id="PS50139">
    <property type="entry name" value="Z_BINDING"/>
    <property type="match status" value="2"/>
</dbReference>
<feature type="domain" description="Z-binding" evidence="18">
    <location>
        <begin position="1"/>
        <end position="58"/>
    </location>
</feature>
<feature type="region of interest" description="Disordered" evidence="17">
    <location>
        <begin position="260"/>
        <end position="303"/>
    </location>
</feature>
<dbReference type="GO" id="GO:0005634">
    <property type="term" value="C:nucleus"/>
    <property type="evidence" value="ECO:0007669"/>
    <property type="project" value="UniProtKB-SubCell"/>
</dbReference>
<accession>A0ABD2DA50</accession>
<evidence type="ECO:0000256" key="3">
    <source>
        <dbReference type="ARBA" id="ARBA00022490"/>
    </source>
</evidence>
<evidence type="ECO:0000256" key="6">
    <source>
        <dbReference type="ARBA" id="ARBA00022590"/>
    </source>
</evidence>
<keyword evidence="11" id="KW-0051">Antiviral defense</keyword>
<evidence type="ECO:0000256" key="2">
    <source>
        <dbReference type="ARBA" id="ARBA00004496"/>
    </source>
</evidence>
<dbReference type="FunFam" id="1.10.10.10:FF:000525">
    <property type="entry name" value="Z-DNA binding protein 1"/>
    <property type="match status" value="1"/>
</dbReference>
<dbReference type="GO" id="GO:0005737">
    <property type="term" value="C:cytoplasm"/>
    <property type="evidence" value="ECO:0007669"/>
    <property type="project" value="UniProtKB-SubCell"/>
</dbReference>
<evidence type="ECO:0000313" key="20">
    <source>
        <dbReference type="Proteomes" id="UP001610411"/>
    </source>
</evidence>
<evidence type="ECO:0000256" key="17">
    <source>
        <dbReference type="SAM" id="MobiDB-lite"/>
    </source>
</evidence>
<dbReference type="InterPro" id="IPR036390">
    <property type="entry name" value="WH_DNA-bd_sf"/>
</dbReference>
<keyword evidence="20" id="KW-1185">Reference proteome</keyword>
<keyword evidence="12" id="KW-0238">DNA-binding</keyword>
<evidence type="ECO:0000313" key="19">
    <source>
        <dbReference type="EMBL" id="KAL2763516.1"/>
    </source>
</evidence>
<dbReference type="Gene3D" id="1.10.10.10">
    <property type="entry name" value="Winged helix-like DNA-binding domain superfamily/Winged helix DNA-binding domain"/>
    <property type="match status" value="2"/>
</dbReference>
<dbReference type="InterPro" id="IPR025735">
    <property type="entry name" value="RHIM"/>
</dbReference>
<sequence length="345" mass="37178">QLEQKILQVLRDAGSPVKTAQLVKECQVPKKELNQVLYRMKKESKVSLAGPAMWCLDEGGPGDTALAELALPSHAERPREDTVAIPEKPGPQLSDRQAEIYRFLEGNGPRNVLVIAQALGLRTAKDVNPDLYKMKSKHILDFDEKLKVWTIYRPEDSGRRNHQSTAIIYQQNPVNVMHQSGPNSHISIANSHSTQIGHGNIITRQITSGEQGFTAPRHLPPMAPGDSSAPSAWGPQDIHVQRSVLRRVQLGHDNEMCLHSTPSEGPGHIPSGSPPVSATANGPEASFEVRMPGPGSHPEGDAAQRVRIKSCSLEDATIGNSNRMTVSPAAGGVTGSGDGEPGEDT</sequence>
<keyword evidence="5" id="KW-0399">Innate immunity</keyword>
<gene>
    <name evidence="19" type="ORF">WCI35_029028</name>
</gene>
<dbReference type="FunFam" id="1.10.10.10:FF:000466">
    <property type="entry name" value="Z-DNA binding protein 1"/>
    <property type="match status" value="1"/>
</dbReference>
<evidence type="ECO:0000256" key="12">
    <source>
        <dbReference type="ARBA" id="ARBA00023125"/>
    </source>
</evidence>
<dbReference type="Pfam" id="PF02295">
    <property type="entry name" value="z-alpha"/>
    <property type="match status" value="1"/>
</dbReference>
<dbReference type="GO" id="GO:0003677">
    <property type="term" value="F:DNA binding"/>
    <property type="evidence" value="ECO:0007669"/>
    <property type="project" value="UniProtKB-KW"/>
</dbReference>
<dbReference type="SUPFAM" id="SSF46785">
    <property type="entry name" value="Winged helix' DNA-binding domain"/>
    <property type="match status" value="2"/>
</dbReference>
<evidence type="ECO:0000256" key="4">
    <source>
        <dbReference type="ARBA" id="ARBA00022581"/>
    </source>
</evidence>
<dbReference type="PANTHER" id="PTHR14966:SF0">
    <property type="entry name" value="Z-DNA-BINDING PROTEIN 1"/>
    <property type="match status" value="1"/>
</dbReference>
<dbReference type="SMART" id="SM00550">
    <property type="entry name" value="Zalpha"/>
    <property type="match status" value="2"/>
</dbReference>
<dbReference type="GO" id="GO:0060545">
    <property type="term" value="P:positive regulation of necroptotic process"/>
    <property type="evidence" value="ECO:0007669"/>
    <property type="project" value="UniProtKB-ARBA"/>
</dbReference>
<feature type="domain" description="Z-binding" evidence="18">
    <location>
        <begin position="90"/>
        <end position="153"/>
    </location>
</feature>
<dbReference type="InterPro" id="IPR042361">
    <property type="entry name" value="ZBP1"/>
</dbReference>
<organism evidence="19 20">
    <name type="scientific">Daubentonia madagascariensis</name>
    <name type="common">Aye-aye</name>
    <name type="synonym">Sciurus madagascariensis</name>
    <dbReference type="NCBI Taxonomy" id="31869"/>
    <lineage>
        <taxon>Eukaryota</taxon>
        <taxon>Metazoa</taxon>
        <taxon>Chordata</taxon>
        <taxon>Craniata</taxon>
        <taxon>Vertebrata</taxon>
        <taxon>Euteleostomi</taxon>
        <taxon>Mammalia</taxon>
        <taxon>Eutheria</taxon>
        <taxon>Euarchontoglires</taxon>
        <taxon>Primates</taxon>
        <taxon>Strepsirrhini</taxon>
        <taxon>Chiromyiformes</taxon>
        <taxon>Daubentoniidae</taxon>
        <taxon>Daubentonia</taxon>
    </lineage>
</organism>
<dbReference type="Pfam" id="PF12721">
    <property type="entry name" value="RHIM"/>
    <property type="match status" value="2"/>
</dbReference>
<evidence type="ECO:0000256" key="8">
    <source>
        <dbReference type="ARBA" id="ARBA00022737"/>
    </source>
</evidence>
<reference evidence="19 20" key="1">
    <citation type="journal article" date="2024" name="G3 (Bethesda)">
        <title>A hybrid genome assembly of the endangered aye-aye (Daubentonia madagascariensis).</title>
        <authorList>
            <person name="Versoza C.J."/>
            <person name="Pfeifer S.P."/>
        </authorList>
    </citation>
    <scope>NUCLEOTIDE SEQUENCE [LARGE SCALE GENOMIC DNA]</scope>
    <source>
        <strain evidence="19">6821</strain>
    </source>
</reference>
<keyword evidence="7" id="KW-0053">Apoptosis</keyword>
<dbReference type="Proteomes" id="UP001610411">
    <property type="component" value="Unassembled WGS sequence"/>
</dbReference>
<comment type="caution">
    <text evidence="19">The sequence shown here is derived from an EMBL/GenBank/DDBJ whole genome shotgun (WGS) entry which is preliminary data.</text>
</comment>
<evidence type="ECO:0000256" key="11">
    <source>
        <dbReference type="ARBA" id="ARBA00023118"/>
    </source>
</evidence>
<evidence type="ECO:0000256" key="9">
    <source>
        <dbReference type="ARBA" id="ARBA00022859"/>
    </source>
</evidence>
<evidence type="ECO:0000259" key="18">
    <source>
        <dbReference type="PROSITE" id="PS50139"/>
    </source>
</evidence>
<comment type="subunit">
    <text evidence="14">Homodimer. Interacts (via RIP homotypic interaction motif) with RIPK3; leading to RIPK3 activation and necroptosis; interaction is enhanced by CASP6. Interacts (via RIP homotypic interaction motif) with RIPK1. Component of the AIM2 PANoptosome complex, a multiprotein complex that drives inflammatory cell death (PANoptosis).</text>
</comment>
<feature type="non-terminal residue" evidence="19">
    <location>
        <position position="1"/>
    </location>
</feature>
<comment type="subcellular location">
    <subcellularLocation>
        <location evidence="2">Cytoplasm</location>
    </subcellularLocation>
    <subcellularLocation>
        <location evidence="1">Nucleus</location>
    </subcellularLocation>
</comment>
<dbReference type="GO" id="GO:0045087">
    <property type="term" value="P:innate immune response"/>
    <property type="evidence" value="ECO:0007669"/>
    <property type="project" value="UniProtKB-KW"/>
</dbReference>
<feature type="non-terminal residue" evidence="19">
    <location>
        <position position="345"/>
    </location>
</feature>
<keyword evidence="3" id="KW-0963">Cytoplasm</keyword>
<keyword evidence="8" id="KW-0677">Repeat</keyword>
<dbReference type="InterPro" id="IPR036388">
    <property type="entry name" value="WH-like_DNA-bd_sf"/>
</dbReference>
<evidence type="ECO:0000256" key="14">
    <source>
        <dbReference type="ARBA" id="ARBA00066144"/>
    </source>
</evidence>
<keyword evidence="13" id="KW-0539">Nucleus</keyword>
<keyword evidence="9" id="KW-0391">Immunity</keyword>
<evidence type="ECO:0000256" key="5">
    <source>
        <dbReference type="ARBA" id="ARBA00022588"/>
    </source>
</evidence>
<proteinExistence type="predicted"/>
<dbReference type="EMBL" id="JBFSEQ010000012">
    <property type="protein sequence ID" value="KAL2763516.1"/>
    <property type="molecule type" value="Genomic_DNA"/>
</dbReference>
<evidence type="ECO:0000256" key="13">
    <source>
        <dbReference type="ARBA" id="ARBA00023242"/>
    </source>
</evidence>
<evidence type="ECO:0000256" key="15">
    <source>
        <dbReference type="ARBA" id="ARBA00070324"/>
    </source>
</evidence>
<dbReference type="GO" id="GO:0051607">
    <property type="term" value="P:defense response to virus"/>
    <property type="evidence" value="ECO:0007669"/>
    <property type="project" value="UniProtKB-KW"/>
</dbReference>
<dbReference type="AlphaFoldDB" id="A0ABD2DA50"/>
<dbReference type="GO" id="GO:0006915">
    <property type="term" value="P:apoptotic process"/>
    <property type="evidence" value="ECO:0007669"/>
    <property type="project" value="UniProtKB-KW"/>
</dbReference>
<protein>
    <recommendedName>
        <fullName evidence="15">Z-DNA-binding protein 1</fullName>
    </recommendedName>
    <alternativeName>
        <fullName evidence="16">Tumor stroma and activated macrophage protein DLM-1</fullName>
    </alternativeName>
</protein>
<feature type="region of interest" description="Disordered" evidence="17">
    <location>
        <begin position="315"/>
        <end position="345"/>
    </location>
</feature>
<dbReference type="InterPro" id="IPR042371">
    <property type="entry name" value="Z_dom"/>
</dbReference>
<evidence type="ECO:0000256" key="7">
    <source>
        <dbReference type="ARBA" id="ARBA00022703"/>
    </source>
</evidence>
<evidence type="ECO:0000256" key="10">
    <source>
        <dbReference type="ARBA" id="ARBA00022884"/>
    </source>
</evidence>
<evidence type="ECO:0000256" key="1">
    <source>
        <dbReference type="ARBA" id="ARBA00004123"/>
    </source>
</evidence>
<dbReference type="GO" id="GO:0003723">
    <property type="term" value="F:RNA binding"/>
    <property type="evidence" value="ECO:0007669"/>
    <property type="project" value="UniProtKB-KW"/>
</dbReference>
<dbReference type="PANTHER" id="PTHR14966">
    <property type="entry name" value="Z-DNA-BINDING PROTEIN 1"/>
    <property type="match status" value="1"/>
</dbReference>
<name>A0ABD2DA50_DAUMA</name>
<evidence type="ECO:0000256" key="16">
    <source>
        <dbReference type="ARBA" id="ARBA00076088"/>
    </source>
</evidence>
<keyword evidence="4" id="KW-0945">Host-virus interaction</keyword>